<protein>
    <recommendedName>
        <fullName evidence="3">Tetrameric acyl-CoA thioesterase</fullName>
    </recommendedName>
</protein>
<dbReference type="EMBL" id="AP014546">
    <property type="protein sequence ID" value="BBB31104.1"/>
    <property type="molecule type" value="Genomic_DNA"/>
</dbReference>
<dbReference type="InterPro" id="IPR027961">
    <property type="entry name" value="DUF4442"/>
</dbReference>
<dbReference type="Proteomes" id="UP000595332">
    <property type="component" value="Chromosome"/>
</dbReference>
<dbReference type="AlphaFoldDB" id="A0A7R6PEM2"/>
<dbReference type="InterPro" id="IPR029069">
    <property type="entry name" value="HotDog_dom_sf"/>
</dbReference>
<proteinExistence type="predicted"/>
<dbReference type="Pfam" id="PF14539">
    <property type="entry name" value="DUF4442"/>
    <property type="match status" value="1"/>
</dbReference>
<organism evidence="1 2">
    <name type="scientific">Neptunomonas japonica JAMM 1380</name>
    <dbReference type="NCBI Taxonomy" id="1441457"/>
    <lineage>
        <taxon>Bacteria</taxon>
        <taxon>Pseudomonadati</taxon>
        <taxon>Pseudomonadota</taxon>
        <taxon>Gammaproteobacteria</taxon>
        <taxon>Oceanospirillales</taxon>
        <taxon>Oceanospirillaceae</taxon>
        <taxon>Neptunomonas</taxon>
    </lineage>
</organism>
<gene>
    <name evidence="1" type="ORF">NEJAP_3166</name>
</gene>
<reference evidence="1 2" key="1">
    <citation type="journal article" date="2008" name="Int. J. Syst. Evol. Microbiol.">
        <title>Neptunomonas japonica sp. nov., an Osedax japonicus symbiont-like bacterium isolated from sediment adjacent to sperm whale carcasses off Kagoshima, Japan.</title>
        <authorList>
            <person name="Miyazaki M."/>
            <person name="Nogi Y."/>
            <person name="Fujiwara Y."/>
            <person name="Kawato M."/>
            <person name="Kubokawa K."/>
            <person name="Horikoshi K."/>
        </authorList>
    </citation>
    <scope>NUCLEOTIDE SEQUENCE [LARGE SCALE GENOMIC DNA]</scope>
    <source>
        <strain evidence="1 2">JAMM 1380</strain>
    </source>
</reference>
<dbReference type="Gene3D" id="3.10.129.10">
    <property type="entry name" value="Hotdog Thioesterase"/>
    <property type="match status" value="1"/>
</dbReference>
<accession>A0A7R6PEM2</accession>
<evidence type="ECO:0000313" key="2">
    <source>
        <dbReference type="Proteomes" id="UP000595332"/>
    </source>
</evidence>
<name>A0A7R6PEM2_9GAMM</name>
<evidence type="ECO:0000313" key="1">
    <source>
        <dbReference type="EMBL" id="BBB31104.1"/>
    </source>
</evidence>
<dbReference type="SUPFAM" id="SSF54637">
    <property type="entry name" value="Thioesterase/thiol ester dehydrase-isomerase"/>
    <property type="match status" value="1"/>
</dbReference>
<keyword evidence="2" id="KW-1185">Reference proteome</keyword>
<dbReference type="RefSeq" id="WP_201348230.1">
    <property type="nucleotide sequence ID" value="NZ_AP014546.1"/>
</dbReference>
<evidence type="ECO:0008006" key="3">
    <source>
        <dbReference type="Google" id="ProtNLM"/>
    </source>
</evidence>
<dbReference type="KEGG" id="njp:NEJAP_3166"/>
<sequence length="152" mass="17377">MKWSPRALKFALNIYGPYLGAGIRIMHIDPEWREMHVRMKLRWYNRNIMGTHFGGSLYAMVDPQMMLMLMNRLGKEYIVWDQAAEIEYVKPARGTVESHLSLSDAQLEDIKSKAAGGAAYRPSFDIAICDLEGNVVSKVKKVLYVKRKSPQA</sequence>